<feature type="domain" description="Pre-nudix hydrolase" evidence="3">
    <location>
        <begin position="21"/>
        <end position="100"/>
    </location>
</feature>
<reference evidence="5" key="2">
    <citation type="submission" date="2025-08" db="UniProtKB">
        <authorList>
            <consortium name="RefSeq"/>
        </authorList>
    </citation>
    <scope>IDENTIFICATION</scope>
    <source>
        <tissue evidence="5">Leaf</tissue>
    </source>
</reference>
<evidence type="ECO:0000313" key="5">
    <source>
        <dbReference type="RefSeq" id="XP_009790432.1"/>
    </source>
</evidence>
<dbReference type="FunFam" id="3.40.630.30:FF:000016">
    <property type="entry name" value="nudix hydrolase 2"/>
    <property type="match status" value="1"/>
</dbReference>
<dbReference type="PRINTS" id="PR01356">
    <property type="entry name" value="GFGPROTEIN"/>
</dbReference>
<keyword evidence="4" id="KW-1185">Reference proteome</keyword>
<keyword evidence="2" id="KW-0378">Hydrolase</keyword>
<evidence type="ECO:0000256" key="2">
    <source>
        <dbReference type="ARBA" id="ARBA00022801"/>
    </source>
</evidence>
<gene>
    <name evidence="5" type="primary">LOC104237897</name>
</gene>
<name>A0A1U7XEE3_NICSY</name>
<dbReference type="RefSeq" id="XP_009790432.1">
    <property type="nucleotide sequence ID" value="XM_009792130.1"/>
</dbReference>
<accession>A0A1U7XEE3</accession>
<dbReference type="PANTHER" id="PTHR13994">
    <property type="entry name" value="NUDIX HYDROLASE RELATED"/>
    <property type="match status" value="1"/>
</dbReference>
<evidence type="ECO:0000256" key="1">
    <source>
        <dbReference type="ARBA" id="ARBA00005582"/>
    </source>
</evidence>
<dbReference type="PANTHER" id="PTHR13994:SF13">
    <property type="entry name" value="FI03680P"/>
    <property type="match status" value="1"/>
</dbReference>
<comment type="similarity">
    <text evidence="1">Belongs to the Nudix hydrolase family.</text>
</comment>
<dbReference type="InterPro" id="IPR040618">
    <property type="entry name" value="Pre-Nudix"/>
</dbReference>
<dbReference type="Gene3D" id="3.40.630.30">
    <property type="match status" value="1"/>
</dbReference>
<evidence type="ECO:0000313" key="4">
    <source>
        <dbReference type="Proteomes" id="UP000189701"/>
    </source>
</evidence>
<organism evidence="4 5">
    <name type="scientific">Nicotiana sylvestris</name>
    <name type="common">Wood tobacco</name>
    <name type="synonym">South American tobacco</name>
    <dbReference type="NCBI Taxonomy" id="4096"/>
    <lineage>
        <taxon>Eukaryota</taxon>
        <taxon>Viridiplantae</taxon>
        <taxon>Streptophyta</taxon>
        <taxon>Embryophyta</taxon>
        <taxon>Tracheophyta</taxon>
        <taxon>Spermatophyta</taxon>
        <taxon>Magnoliopsida</taxon>
        <taxon>eudicotyledons</taxon>
        <taxon>Gunneridae</taxon>
        <taxon>Pentapetalae</taxon>
        <taxon>asterids</taxon>
        <taxon>lamiids</taxon>
        <taxon>Solanales</taxon>
        <taxon>Solanaceae</taxon>
        <taxon>Nicotianoideae</taxon>
        <taxon>Nicotianeae</taxon>
        <taxon>Nicotiana</taxon>
    </lineage>
</organism>
<sequence>MVGSTSTLISFPQCEFGLIRFDASDDEYGGVIVNAERLPSNPAKFTSVLRASLAHWKVKGKKGVWLKLPVDKCDLVPIAIKEGFQYHHSEKGHVMLTYWIPDEPCMLPSNASHQVGVGGFVINDKNEVHIFLFG</sequence>
<dbReference type="GO" id="GO:0051287">
    <property type="term" value="F:NAD binding"/>
    <property type="evidence" value="ECO:0007669"/>
    <property type="project" value="TreeGrafter"/>
</dbReference>
<dbReference type="GO" id="GO:0047631">
    <property type="term" value="F:ADP-ribose diphosphatase activity"/>
    <property type="evidence" value="ECO:0007669"/>
    <property type="project" value="TreeGrafter"/>
</dbReference>
<evidence type="ECO:0000259" key="3">
    <source>
        <dbReference type="Pfam" id="PF18290"/>
    </source>
</evidence>
<dbReference type="Proteomes" id="UP000189701">
    <property type="component" value="Unplaced"/>
</dbReference>
<protein>
    <submittedName>
        <fullName evidence="5">Nudix hydrolase 8-like isoform X1</fullName>
    </submittedName>
</protein>
<proteinExistence type="inferred from homology"/>
<dbReference type="AlphaFoldDB" id="A0A1U7XEE3"/>
<dbReference type="Pfam" id="PF18290">
    <property type="entry name" value="Nudix_hydro"/>
    <property type="match status" value="1"/>
</dbReference>
<dbReference type="GO" id="GO:0035529">
    <property type="term" value="F:NADH pyrophosphatase activity"/>
    <property type="evidence" value="ECO:0007669"/>
    <property type="project" value="TreeGrafter"/>
</dbReference>
<reference evidence="4" key="1">
    <citation type="journal article" date="2013" name="Genome Biol.">
        <title>Reference genomes and transcriptomes of Nicotiana sylvestris and Nicotiana tomentosiformis.</title>
        <authorList>
            <person name="Sierro N."/>
            <person name="Battey J.N."/>
            <person name="Ouadi S."/>
            <person name="Bovet L."/>
            <person name="Goepfert S."/>
            <person name="Bakaher N."/>
            <person name="Peitsch M.C."/>
            <person name="Ivanov N.V."/>
        </authorList>
    </citation>
    <scope>NUCLEOTIDE SEQUENCE [LARGE SCALE GENOMIC DNA]</scope>
</reference>
<dbReference type="InterPro" id="IPR003293">
    <property type="entry name" value="Nudix_hydrolase6-like"/>
</dbReference>
<dbReference type="eggNOG" id="KOG0648">
    <property type="taxonomic scope" value="Eukaryota"/>
</dbReference>